<dbReference type="Pfam" id="PF05222">
    <property type="entry name" value="AlaDh_PNT_N"/>
    <property type="match status" value="1"/>
</dbReference>
<dbReference type="GO" id="GO:0000286">
    <property type="term" value="F:alanine dehydrogenase activity"/>
    <property type="evidence" value="ECO:0007669"/>
    <property type="project" value="UniProtKB-UniRule"/>
</dbReference>
<keyword evidence="4 6" id="KW-0560">Oxidoreductase</keyword>
<dbReference type="FunFam" id="3.40.50.720:FF:000049">
    <property type="entry name" value="Alanine dehydrogenase"/>
    <property type="match status" value="1"/>
</dbReference>
<comment type="similarity">
    <text evidence="2 6">Belongs to the AlaDH/PNT family.</text>
</comment>
<dbReference type="AlphaFoldDB" id="A0A511V529"/>
<feature type="binding site" evidence="9">
    <location>
        <position position="197"/>
    </location>
    <ligand>
        <name>NAD(+)</name>
        <dbReference type="ChEBI" id="CHEBI:57540"/>
    </ligand>
</feature>
<evidence type="ECO:0000256" key="6">
    <source>
        <dbReference type="PIRNR" id="PIRNR000183"/>
    </source>
</evidence>
<feature type="binding site" evidence="8">
    <location>
        <position position="74"/>
    </location>
    <ligand>
        <name>substrate</name>
    </ligand>
</feature>
<evidence type="ECO:0000256" key="9">
    <source>
        <dbReference type="PIRSR" id="PIRSR000183-3"/>
    </source>
</evidence>
<evidence type="ECO:0000256" key="5">
    <source>
        <dbReference type="ARBA" id="ARBA00023027"/>
    </source>
</evidence>
<dbReference type="PANTHER" id="PTHR42795">
    <property type="entry name" value="ALANINE DEHYDROGENASE"/>
    <property type="match status" value="1"/>
</dbReference>
<dbReference type="Proteomes" id="UP000321157">
    <property type="component" value="Unassembled WGS sequence"/>
</dbReference>
<dbReference type="EMBL" id="BJXX01000015">
    <property type="protein sequence ID" value="GEN32873.1"/>
    <property type="molecule type" value="Genomic_DNA"/>
</dbReference>
<dbReference type="PANTHER" id="PTHR42795:SF1">
    <property type="entry name" value="ALANINE DEHYDROGENASE"/>
    <property type="match status" value="1"/>
</dbReference>
<comment type="catalytic activity">
    <reaction evidence="6">
        <text>L-alanine + NAD(+) + H2O = pyruvate + NH4(+) + NADH + H(+)</text>
        <dbReference type="Rhea" id="RHEA:18405"/>
        <dbReference type="ChEBI" id="CHEBI:15361"/>
        <dbReference type="ChEBI" id="CHEBI:15377"/>
        <dbReference type="ChEBI" id="CHEBI:15378"/>
        <dbReference type="ChEBI" id="CHEBI:28938"/>
        <dbReference type="ChEBI" id="CHEBI:57540"/>
        <dbReference type="ChEBI" id="CHEBI:57945"/>
        <dbReference type="ChEBI" id="CHEBI:57972"/>
        <dbReference type="EC" id="1.4.1.1"/>
    </reaction>
</comment>
<dbReference type="SUPFAM" id="SSF52283">
    <property type="entry name" value="Formate/glycerate dehydrogenase catalytic domain-like"/>
    <property type="match status" value="1"/>
</dbReference>
<feature type="binding site" evidence="8">
    <location>
        <position position="15"/>
    </location>
    <ligand>
        <name>substrate</name>
    </ligand>
</feature>
<feature type="binding site" evidence="9">
    <location>
        <position position="279"/>
    </location>
    <ligand>
        <name>NAD(+)</name>
        <dbReference type="ChEBI" id="CHEBI:57540"/>
    </ligand>
</feature>
<evidence type="ECO:0000256" key="7">
    <source>
        <dbReference type="PIRSR" id="PIRSR000183-1"/>
    </source>
</evidence>
<dbReference type="NCBIfam" id="TIGR00518">
    <property type="entry name" value="alaDH"/>
    <property type="match status" value="1"/>
</dbReference>
<gene>
    <name evidence="12" type="ORF">ADA01nite_03330</name>
</gene>
<organism evidence="12 13">
    <name type="scientific">Aneurinibacillus danicus</name>
    <dbReference type="NCBI Taxonomy" id="267746"/>
    <lineage>
        <taxon>Bacteria</taxon>
        <taxon>Bacillati</taxon>
        <taxon>Bacillota</taxon>
        <taxon>Bacilli</taxon>
        <taxon>Bacillales</taxon>
        <taxon>Paenibacillaceae</taxon>
        <taxon>Aneurinibacillus group</taxon>
        <taxon>Aneurinibacillus</taxon>
    </lineage>
</organism>
<proteinExistence type="inferred from homology"/>
<sequence>MIIGVPKEIKNNENRVAITPAGVATLVQAGHQVLVETEAGLGSGFTNEEYISEGAKIVETAGEAWAADMVMKVKEPLAEEFQYFREGLVLFTYLHLAPEAALTKALVEKKVTAIAYETIQLDNGALPLLMPMSEVAGRMSVQIGAQFLEKSKGGKGVLLAGVPGVDAGRVTIIGGGIVGMNAAKIALGMGAKVTLLDINPDRLRQLDDQFQGRIQTLMSNPYNIAKAVKEADLLIGAVLIPGARAPRLVTEEMVKAMEAGSVIVDVAIDQGGSIETIDRVTTHSEPTYVKHGVVHYAVANMPGAVARTSTMALTNVTVPYALQIANKGYAKASLENRALARGINVVDGKVTYKAVADALGYTYVDVNDILNNGTVTV</sequence>
<keyword evidence="13" id="KW-1185">Reference proteome</keyword>
<dbReference type="GO" id="GO:0000166">
    <property type="term" value="F:nucleotide binding"/>
    <property type="evidence" value="ECO:0007669"/>
    <property type="project" value="UniProtKB-KW"/>
</dbReference>
<dbReference type="GO" id="GO:0005886">
    <property type="term" value="C:plasma membrane"/>
    <property type="evidence" value="ECO:0007669"/>
    <property type="project" value="TreeGrafter"/>
</dbReference>
<dbReference type="CDD" id="cd05305">
    <property type="entry name" value="L-AlaDH"/>
    <property type="match status" value="1"/>
</dbReference>
<dbReference type="InterPro" id="IPR036291">
    <property type="entry name" value="NAD(P)-bd_dom_sf"/>
</dbReference>
<evidence type="ECO:0000313" key="13">
    <source>
        <dbReference type="Proteomes" id="UP000321157"/>
    </source>
</evidence>
<name>A0A511V529_9BACL</name>
<keyword evidence="5 6" id="KW-0520">NAD</keyword>
<evidence type="ECO:0000256" key="3">
    <source>
        <dbReference type="ARBA" id="ARBA00012897"/>
    </source>
</evidence>
<feature type="binding site" evidence="9">
    <location>
        <position position="202"/>
    </location>
    <ligand>
        <name>NAD(+)</name>
        <dbReference type="ChEBI" id="CHEBI:57540"/>
    </ligand>
</feature>
<dbReference type="SMART" id="SM01002">
    <property type="entry name" value="AlaDh_PNT_C"/>
    <property type="match status" value="1"/>
</dbReference>
<feature type="binding site" evidence="9">
    <location>
        <position position="219"/>
    </location>
    <ligand>
        <name>NAD(+)</name>
        <dbReference type="ChEBI" id="CHEBI:57540"/>
    </ligand>
</feature>
<feature type="active site" description="Proton donor/acceptor" evidence="7">
    <location>
        <position position="269"/>
    </location>
</feature>
<dbReference type="GO" id="GO:0042853">
    <property type="term" value="P:L-alanine catabolic process"/>
    <property type="evidence" value="ECO:0007669"/>
    <property type="project" value="UniProtKB-UniPathway"/>
</dbReference>
<feature type="active site" description="Proton donor/acceptor" evidence="7">
    <location>
        <position position="95"/>
    </location>
</feature>
<feature type="binding site" evidence="9">
    <location>
        <position position="133"/>
    </location>
    <ligand>
        <name>NAD(+)</name>
        <dbReference type="ChEBI" id="CHEBI:57540"/>
    </ligand>
</feature>
<feature type="domain" description="Alanine dehydrogenase/pyridine nucleotide transhydrogenase N-terminal" evidence="11">
    <location>
        <begin position="4"/>
        <end position="136"/>
    </location>
</feature>
<reference evidence="12 13" key="1">
    <citation type="submission" date="2019-07" db="EMBL/GenBank/DDBJ databases">
        <title>Whole genome shotgun sequence of Aneurinibacillus danicus NBRC 102444.</title>
        <authorList>
            <person name="Hosoyama A."/>
            <person name="Uohara A."/>
            <person name="Ohji S."/>
            <person name="Ichikawa N."/>
        </authorList>
    </citation>
    <scope>NUCLEOTIDE SEQUENCE [LARGE SCALE GENOMIC DNA]</scope>
    <source>
        <strain evidence="12 13">NBRC 102444</strain>
    </source>
</reference>
<dbReference type="RefSeq" id="WP_146808174.1">
    <property type="nucleotide sequence ID" value="NZ_BJXX01000015.1"/>
</dbReference>
<evidence type="ECO:0000256" key="4">
    <source>
        <dbReference type="ARBA" id="ARBA00023002"/>
    </source>
</evidence>
<feature type="domain" description="Alanine dehydrogenase/pyridine nucleotide transhydrogenase NAD(H)-binding" evidence="10">
    <location>
        <begin position="148"/>
        <end position="297"/>
    </location>
</feature>
<feature type="binding site" evidence="9">
    <location>
        <begin position="266"/>
        <end position="269"/>
    </location>
    <ligand>
        <name>NAD(+)</name>
        <dbReference type="ChEBI" id="CHEBI:57540"/>
    </ligand>
</feature>
<comment type="caution">
    <text evidence="12">The sequence shown here is derived from an EMBL/GenBank/DDBJ whole genome shotgun (WGS) entry which is preliminary data.</text>
</comment>
<feature type="binding site" evidence="9">
    <location>
        <begin position="238"/>
        <end position="239"/>
    </location>
    <ligand>
        <name>NAD(+)</name>
        <dbReference type="ChEBI" id="CHEBI:57540"/>
    </ligand>
</feature>
<dbReference type="InterPro" id="IPR007886">
    <property type="entry name" value="AlaDH/PNT_N"/>
</dbReference>
<evidence type="ECO:0000256" key="8">
    <source>
        <dbReference type="PIRSR" id="PIRSR000183-2"/>
    </source>
</evidence>
<accession>A0A511V529</accession>
<evidence type="ECO:0000259" key="10">
    <source>
        <dbReference type="SMART" id="SM01002"/>
    </source>
</evidence>
<protein>
    <recommendedName>
        <fullName evidence="3 6">Alanine dehydrogenase</fullName>
        <ecNumber evidence="3 6">1.4.1.1</ecNumber>
    </recommendedName>
</protein>
<evidence type="ECO:0000313" key="12">
    <source>
        <dbReference type="EMBL" id="GEN32873.1"/>
    </source>
</evidence>
<keyword evidence="9" id="KW-0547">Nucleotide-binding</keyword>
<dbReference type="Gene3D" id="3.40.50.720">
    <property type="entry name" value="NAD(P)-binding Rossmann-like Domain"/>
    <property type="match status" value="2"/>
</dbReference>
<comment type="pathway">
    <text evidence="1">Amino-acid degradation; L-alanine degradation via dehydrogenase pathway; NH(3) and pyruvate from L-alanine: step 1/1.</text>
</comment>
<evidence type="ECO:0000256" key="1">
    <source>
        <dbReference type="ARBA" id="ARBA00005206"/>
    </source>
</evidence>
<dbReference type="SMART" id="SM01003">
    <property type="entry name" value="AlaDh_PNT_N"/>
    <property type="match status" value="1"/>
</dbReference>
<evidence type="ECO:0000259" key="11">
    <source>
        <dbReference type="SMART" id="SM01003"/>
    </source>
</evidence>
<evidence type="ECO:0000256" key="2">
    <source>
        <dbReference type="ARBA" id="ARBA00005689"/>
    </source>
</evidence>
<dbReference type="InterPro" id="IPR007698">
    <property type="entry name" value="AlaDH/PNT_NAD(H)-bd"/>
</dbReference>
<dbReference type="OrthoDB" id="9804592at2"/>
<dbReference type="PIRSF" id="PIRSF000183">
    <property type="entry name" value="Alanine_dh"/>
    <property type="match status" value="1"/>
</dbReference>
<dbReference type="InterPro" id="IPR008141">
    <property type="entry name" value="Ala_DH"/>
</dbReference>
<feature type="binding site" evidence="9">
    <location>
        <begin position="298"/>
        <end position="301"/>
    </location>
    <ligand>
        <name>NAD(+)</name>
        <dbReference type="ChEBI" id="CHEBI:57540"/>
    </ligand>
</feature>
<dbReference type="Pfam" id="PF01262">
    <property type="entry name" value="AlaDh_PNT_C"/>
    <property type="match status" value="1"/>
</dbReference>
<dbReference type="SUPFAM" id="SSF51735">
    <property type="entry name" value="NAD(P)-binding Rossmann-fold domains"/>
    <property type="match status" value="1"/>
</dbReference>
<dbReference type="PROSITE" id="PS00837">
    <property type="entry name" value="ALADH_PNT_2"/>
    <property type="match status" value="1"/>
</dbReference>
<dbReference type="EC" id="1.4.1.1" evidence="3 6"/>
<dbReference type="InterPro" id="IPR008143">
    <property type="entry name" value="Ala_DH/PNT_CS2"/>
</dbReference>
<dbReference type="UniPathway" id="UPA00527">
    <property type="reaction ID" value="UER00585"/>
</dbReference>